<dbReference type="Proteomes" id="UP000531659">
    <property type="component" value="Unassembled WGS sequence"/>
</dbReference>
<evidence type="ECO:0000259" key="1">
    <source>
        <dbReference type="PROSITE" id="PS50943"/>
    </source>
</evidence>
<dbReference type="AlphaFoldDB" id="A0A7Y3T016"/>
<feature type="domain" description="HTH cro/C1-type" evidence="1">
    <location>
        <begin position="12"/>
        <end position="67"/>
    </location>
</feature>
<dbReference type="PROSITE" id="PS50943">
    <property type="entry name" value="HTH_CROC1"/>
    <property type="match status" value="1"/>
</dbReference>
<name>A0A7Y3T016_9CLOT</name>
<sequence length="151" mass="17347">MGSTEETFGKLIKKLRNESDMSIHELSIITDLSSAYISRIETEERKNPTIYTLNRLKYAFDIDMSVIEKLFPYPEGQVKKPEKEIDSIENLLLNNTYLFAGKVAGIDVQFCLRQLIKAIEQYAIKVNCNREDESNILQLADNLRKGVARDI</sequence>
<dbReference type="Pfam" id="PF01381">
    <property type="entry name" value="HTH_3"/>
    <property type="match status" value="1"/>
</dbReference>
<protein>
    <submittedName>
        <fullName evidence="2">Helix-turn-helix transcriptional regulator</fullName>
    </submittedName>
</protein>
<evidence type="ECO:0000313" key="2">
    <source>
        <dbReference type="EMBL" id="NNU78168.1"/>
    </source>
</evidence>
<dbReference type="InterPro" id="IPR001387">
    <property type="entry name" value="Cro/C1-type_HTH"/>
</dbReference>
<proteinExistence type="predicted"/>
<dbReference type="SMART" id="SM00530">
    <property type="entry name" value="HTH_XRE"/>
    <property type="match status" value="1"/>
</dbReference>
<dbReference type="RefSeq" id="WP_171298755.1">
    <property type="nucleotide sequence ID" value="NZ_CP087098.1"/>
</dbReference>
<organism evidence="2 3">
    <name type="scientific">Clostridium estertheticum</name>
    <dbReference type="NCBI Taxonomy" id="238834"/>
    <lineage>
        <taxon>Bacteria</taxon>
        <taxon>Bacillati</taxon>
        <taxon>Bacillota</taxon>
        <taxon>Clostridia</taxon>
        <taxon>Eubacteriales</taxon>
        <taxon>Clostridiaceae</taxon>
        <taxon>Clostridium</taxon>
    </lineage>
</organism>
<gene>
    <name evidence="2" type="ORF">HLQ16_19840</name>
</gene>
<dbReference type="InterPro" id="IPR010982">
    <property type="entry name" value="Lambda_DNA-bd_dom_sf"/>
</dbReference>
<dbReference type="CDD" id="cd00093">
    <property type="entry name" value="HTH_XRE"/>
    <property type="match status" value="1"/>
</dbReference>
<dbReference type="EMBL" id="JABEYB010000019">
    <property type="protein sequence ID" value="NNU78168.1"/>
    <property type="molecule type" value="Genomic_DNA"/>
</dbReference>
<dbReference type="SUPFAM" id="SSF47413">
    <property type="entry name" value="lambda repressor-like DNA-binding domains"/>
    <property type="match status" value="1"/>
</dbReference>
<reference evidence="2 3" key="1">
    <citation type="submission" date="2020-05" db="EMBL/GenBank/DDBJ databases">
        <title>Complete genome of Clostridium estertheticum subspecies estertheticum, isolated from Vacuum packed lamb meat from New Zealand imported to Switzerland.</title>
        <authorList>
            <person name="Wambui J."/>
            <person name="Stevens M.J.A."/>
            <person name="Stephan R."/>
        </authorList>
    </citation>
    <scope>NUCLEOTIDE SEQUENCE [LARGE SCALE GENOMIC DNA]</scope>
    <source>
        <strain evidence="2 3">CEST001</strain>
    </source>
</reference>
<dbReference type="Gene3D" id="1.10.260.40">
    <property type="entry name" value="lambda repressor-like DNA-binding domains"/>
    <property type="match status" value="1"/>
</dbReference>
<comment type="caution">
    <text evidence="2">The sequence shown here is derived from an EMBL/GenBank/DDBJ whole genome shotgun (WGS) entry which is preliminary data.</text>
</comment>
<accession>A0A7Y3T016</accession>
<evidence type="ECO:0000313" key="3">
    <source>
        <dbReference type="Proteomes" id="UP000531659"/>
    </source>
</evidence>
<dbReference type="GO" id="GO:0003677">
    <property type="term" value="F:DNA binding"/>
    <property type="evidence" value="ECO:0007669"/>
    <property type="project" value="InterPro"/>
</dbReference>